<feature type="transmembrane region" description="Helical" evidence="2">
    <location>
        <begin position="241"/>
        <end position="262"/>
    </location>
</feature>
<name>A0A067M9F6_BOTB1</name>
<feature type="coiled-coil region" evidence="1">
    <location>
        <begin position="155"/>
        <end position="214"/>
    </location>
</feature>
<dbReference type="Gene3D" id="1.20.1170.10">
    <property type="match status" value="1"/>
</dbReference>
<keyword evidence="4" id="KW-1185">Reference proteome</keyword>
<evidence type="ECO:0000313" key="3">
    <source>
        <dbReference type="EMBL" id="KDQ12214.1"/>
    </source>
</evidence>
<organism evidence="3 4">
    <name type="scientific">Botryobasidium botryosum (strain FD-172 SS1)</name>
    <dbReference type="NCBI Taxonomy" id="930990"/>
    <lineage>
        <taxon>Eukaryota</taxon>
        <taxon>Fungi</taxon>
        <taxon>Dikarya</taxon>
        <taxon>Basidiomycota</taxon>
        <taxon>Agaricomycotina</taxon>
        <taxon>Agaricomycetes</taxon>
        <taxon>Cantharellales</taxon>
        <taxon>Botryobasidiaceae</taxon>
        <taxon>Botryobasidium</taxon>
    </lineage>
</organism>
<keyword evidence="2" id="KW-1133">Transmembrane helix</keyword>
<evidence type="ECO:0000256" key="1">
    <source>
        <dbReference type="SAM" id="Coils"/>
    </source>
</evidence>
<evidence type="ECO:0000256" key="2">
    <source>
        <dbReference type="SAM" id="Phobius"/>
    </source>
</evidence>
<proteinExistence type="predicted"/>
<sequence>MADFLPPYPGVSIDADTEIPGYTLDEKKITEILHDENTQKSVSDEIAKLSKLTLSVEESFHAVEDLLQRLISSPKYPSTFRGRFDGLSRKWSTYRKEYTSLLWESRTVAGKAHSDARIFYQTVIPWLQKDNVNVAEKIAGLDGYIKSLEKNVKNSETLSQKYSDLKRNVMKFSEEWDETIESCKGEIAIINSEVDALDEEIHELGRAIQGLKKKIGVLWGACATAVGGAGVAMLLGAICPLTWIVILAGAAAVAAGGAIYYYHVKRKHDQLNEARNEKLRQRERLCQNLETMEELHYSLESTAPEIQHVIDTIGTFAQVWNMICMDAQGIKDGLEKTQDLAFMPSLAKDNLEATAAMYQTLCNALYKFQTTIS</sequence>
<gene>
    <name evidence="3" type="ORF">BOTBODRAFT_34810</name>
</gene>
<protein>
    <submittedName>
        <fullName evidence="3">Uncharacterized protein</fullName>
    </submittedName>
</protein>
<dbReference type="HOGENOM" id="CLU_060577_0_0_1"/>
<feature type="transmembrane region" description="Helical" evidence="2">
    <location>
        <begin position="216"/>
        <end position="235"/>
    </location>
</feature>
<accession>A0A067M9F6</accession>
<dbReference type="InParanoid" id="A0A067M9F6"/>
<keyword evidence="1" id="KW-0175">Coiled coil</keyword>
<keyword evidence="2" id="KW-0472">Membrane</keyword>
<dbReference type="SUPFAM" id="SSF58100">
    <property type="entry name" value="Bacterial hemolysins"/>
    <property type="match status" value="1"/>
</dbReference>
<evidence type="ECO:0000313" key="4">
    <source>
        <dbReference type="Proteomes" id="UP000027195"/>
    </source>
</evidence>
<feature type="coiled-coil region" evidence="1">
    <location>
        <begin position="264"/>
        <end position="295"/>
    </location>
</feature>
<keyword evidence="2" id="KW-0812">Transmembrane</keyword>
<dbReference type="AlphaFoldDB" id="A0A067M9F6"/>
<dbReference type="Proteomes" id="UP000027195">
    <property type="component" value="Unassembled WGS sequence"/>
</dbReference>
<reference evidence="4" key="1">
    <citation type="journal article" date="2014" name="Proc. Natl. Acad. Sci. U.S.A.">
        <title>Extensive sampling of basidiomycete genomes demonstrates inadequacy of the white-rot/brown-rot paradigm for wood decay fungi.</title>
        <authorList>
            <person name="Riley R."/>
            <person name="Salamov A.A."/>
            <person name="Brown D.W."/>
            <person name="Nagy L.G."/>
            <person name="Floudas D."/>
            <person name="Held B.W."/>
            <person name="Levasseur A."/>
            <person name="Lombard V."/>
            <person name="Morin E."/>
            <person name="Otillar R."/>
            <person name="Lindquist E.A."/>
            <person name="Sun H."/>
            <person name="LaButti K.M."/>
            <person name="Schmutz J."/>
            <person name="Jabbour D."/>
            <person name="Luo H."/>
            <person name="Baker S.E."/>
            <person name="Pisabarro A.G."/>
            <person name="Walton J.D."/>
            <person name="Blanchette R.A."/>
            <person name="Henrissat B."/>
            <person name="Martin F."/>
            <person name="Cullen D."/>
            <person name="Hibbett D.S."/>
            <person name="Grigoriev I.V."/>
        </authorList>
    </citation>
    <scope>NUCLEOTIDE SEQUENCE [LARGE SCALE GENOMIC DNA]</scope>
    <source>
        <strain evidence="4">FD-172 SS1</strain>
    </source>
</reference>
<dbReference type="EMBL" id="KL198052">
    <property type="protein sequence ID" value="KDQ12214.1"/>
    <property type="molecule type" value="Genomic_DNA"/>
</dbReference>
<dbReference type="OrthoDB" id="3173702at2759"/>